<name>A0AAW8AJC0_KLEPN</name>
<dbReference type="Proteomes" id="UP001244490">
    <property type="component" value="Unassembled WGS sequence"/>
</dbReference>
<evidence type="ECO:0000313" key="1">
    <source>
        <dbReference type="EMBL" id="MDP0970744.1"/>
    </source>
</evidence>
<protein>
    <submittedName>
        <fullName evidence="1">Uncharacterized protein</fullName>
    </submittedName>
</protein>
<organism evidence="1 2">
    <name type="scientific">Klebsiella pneumoniae</name>
    <dbReference type="NCBI Taxonomy" id="573"/>
    <lineage>
        <taxon>Bacteria</taxon>
        <taxon>Pseudomonadati</taxon>
        <taxon>Pseudomonadota</taxon>
        <taxon>Gammaproteobacteria</taxon>
        <taxon>Enterobacterales</taxon>
        <taxon>Enterobacteriaceae</taxon>
        <taxon>Klebsiella/Raoultella group</taxon>
        <taxon>Klebsiella</taxon>
        <taxon>Klebsiella pneumoniae complex</taxon>
    </lineage>
</organism>
<reference evidence="1" key="1">
    <citation type="submission" date="2023-07" db="EMBL/GenBank/DDBJ databases">
        <authorList>
            <person name="Peng Z."/>
        </authorList>
    </citation>
    <scope>NUCLEOTIDE SEQUENCE</scope>
    <source>
        <strain evidence="1">KP219</strain>
    </source>
</reference>
<dbReference type="AlphaFoldDB" id="A0AAW8AJC0"/>
<evidence type="ECO:0000313" key="2">
    <source>
        <dbReference type="Proteomes" id="UP001244490"/>
    </source>
</evidence>
<comment type="caution">
    <text evidence="1">The sequence shown here is derived from an EMBL/GenBank/DDBJ whole genome shotgun (WGS) entry which is preliminary data.</text>
</comment>
<gene>
    <name evidence="1" type="ORF">Q6294_27495</name>
</gene>
<sequence length="86" mass="9093">MAFTDSRNERGEIPAITSAGGEGLTAFGKGEREICVSGYDLYHSLSHGIALPDLLEAKLRHAGNPVQLTITGIANGVISIPANFQR</sequence>
<proteinExistence type="predicted"/>
<dbReference type="EMBL" id="JAUUIA010000041">
    <property type="protein sequence ID" value="MDP0970744.1"/>
    <property type="molecule type" value="Genomic_DNA"/>
</dbReference>
<accession>A0AAW8AJC0</accession>